<evidence type="ECO:0000313" key="6">
    <source>
        <dbReference type="EMBL" id="MCM8750068.1"/>
    </source>
</evidence>
<keyword evidence="7" id="KW-1185">Reference proteome</keyword>
<feature type="DNA-binding region" description="H-T-H motif" evidence="4">
    <location>
        <begin position="39"/>
        <end position="58"/>
    </location>
</feature>
<keyword evidence="1" id="KW-0805">Transcription regulation</keyword>
<dbReference type="Gene3D" id="1.10.357.10">
    <property type="entry name" value="Tetracycline Repressor, domain 2"/>
    <property type="match status" value="1"/>
</dbReference>
<gene>
    <name evidence="6" type="ORF">NET02_13010</name>
</gene>
<dbReference type="GO" id="GO:0000976">
    <property type="term" value="F:transcription cis-regulatory region binding"/>
    <property type="evidence" value="ECO:0007669"/>
    <property type="project" value="TreeGrafter"/>
</dbReference>
<evidence type="ECO:0000259" key="5">
    <source>
        <dbReference type="PROSITE" id="PS50977"/>
    </source>
</evidence>
<accession>A0AA41WFE4</accession>
<keyword evidence="2 4" id="KW-0238">DNA-binding</keyword>
<dbReference type="Pfam" id="PF00440">
    <property type="entry name" value="TetR_N"/>
    <property type="match status" value="1"/>
</dbReference>
<dbReference type="SUPFAM" id="SSF46689">
    <property type="entry name" value="Homeodomain-like"/>
    <property type="match status" value="1"/>
</dbReference>
<dbReference type="PROSITE" id="PS50977">
    <property type="entry name" value="HTH_TETR_2"/>
    <property type="match status" value="1"/>
</dbReference>
<dbReference type="PANTHER" id="PTHR30055:SF234">
    <property type="entry name" value="HTH-TYPE TRANSCRIPTIONAL REGULATOR BETI"/>
    <property type="match status" value="1"/>
</dbReference>
<evidence type="ECO:0000256" key="1">
    <source>
        <dbReference type="ARBA" id="ARBA00023015"/>
    </source>
</evidence>
<dbReference type="InterPro" id="IPR001647">
    <property type="entry name" value="HTH_TetR"/>
</dbReference>
<dbReference type="Gene3D" id="1.10.10.60">
    <property type="entry name" value="Homeodomain-like"/>
    <property type="match status" value="1"/>
</dbReference>
<dbReference type="InterPro" id="IPR009057">
    <property type="entry name" value="Homeodomain-like_sf"/>
</dbReference>
<sequence>MSNRTACETERARAVARRRELLVEAAHELLVSRGFHGLSLEEVARKAGVTRKTVYNHFGSKLGLLEAIFDAVATKGEVWRLMEAAEFPDLREAIARAVEASCRLWSSDRELLRRLVGLAAVDPETASVVMEREQRREATWARLVQRLAAAGMLRPGVSPDQAVRASMALTSFATFDALAPPDAPPAATVELLLRLLSGIVDLSGSG</sequence>
<evidence type="ECO:0000313" key="7">
    <source>
        <dbReference type="Proteomes" id="UP001165306"/>
    </source>
</evidence>
<evidence type="ECO:0000256" key="4">
    <source>
        <dbReference type="PROSITE-ProRule" id="PRU00335"/>
    </source>
</evidence>
<comment type="caution">
    <text evidence="6">The sequence shown here is derived from an EMBL/GenBank/DDBJ whole genome shotgun (WGS) entry which is preliminary data.</text>
</comment>
<dbReference type="RefSeq" id="WP_284057855.1">
    <property type="nucleotide sequence ID" value="NZ_JAMSLR010000010.1"/>
</dbReference>
<keyword evidence="3" id="KW-0804">Transcription</keyword>
<dbReference type="GO" id="GO:0003700">
    <property type="term" value="F:DNA-binding transcription factor activity"/>
    <property type="evidence" value="ECO:0007669"/>
    <property type="project" value="TreeGrafter"/>
</dbReference>
<dbReference type="PANTHER" id="PTHR30055">
    <property type="entry name" value="HTH-TYPE TRANSCRIPTIONAL REGULATOR RUTR"/>
    <property type="match status" value="1"/>
</dbReference>
<feature type="domain" description="HTH tetR-type" evidence="5">
    <location>
        <begin position="16"/>
        <end position="76"/>
    </location>
</feature>
<dbReference type="InterPro" id="IPR050109">
    <property type="entry name" value="HTH-type_TetR-like_transc_reg"/>
</dbReference>
<name>A0AA41WFE4_9BACT</name>
<dbReference type="Proteomes" id="UP001165306">
    <property type="component" value="Unassembled WGS sequence"/>
</dbReference>
<dbReference type="EMBL" id="JAMSLR010000010">
    <property type="protein sequence ID" value="MCM8750068.1"/>
    <property type="molecule type" value="Genomic_DNA"/>
</dbReference>
<evidence type="ECO:0000256" key="3">
    <source>
        <dbReference type="ARBA" id="ARBA00023163"/>
    </source>
</evidence>
<proteinExistence type="predicted"/>
<dbReference type="PRINTS" id="PR00455">
    <property type="entry name" value="HTHTETR"/>
</dbReference>
<reference evidence="6" key="1">
    <citation type="submission" date="2022-06" db="EMBL/GenBank/DDBJ databases">
        <title>CFH 74404 Thermomicrobiaceae sp.</title>
        <authorList>
            <person name="Ming H."/>
            <person name="Li W.-J."/>
            <person name="Zhao Z."/>
        </authorList>
    </citation>
    <scope>NUCLEOTIDE SEQUENCE</scope>
    <source>
        <strain evidence="6">CFH 74404</strain>
    </source>
</reference>
<organism evidence="6 7">
    <name type="scientific">Thermalbibacter longus</name>
    <dbReference type="NCBI Taxonomy" id="2951981"/>
    <lineage>
        <taxon>Bacteria</taxon>
        <taxon>Pseudomonadati</taxon>
        <taxon>Thermomicrobiota</taxon>
        <taxon>Thermomicrobia</taxon>
        <taxon>Thermomicrobiales</taxon>
        <taxon>Thermomicrobiaceae</taxon>
        <taxon>Thermalbibacter</taxon>
    </lineage>
</organism>
<dbReference type="AlphaFoldDB" id="A0AA41WFE4"/>
<dbReference type="SUPFAM" id="SSF48498">
    <property type="entry name" value="Tetracyclin repressor-like, C-terminal domain"/>
    <property type="match status" value="1"/>
</dbReference>
<dbReference type="FunFam" id="1.10.10.60:FF:000141">
    <property type="entry name" value="TetR family transcriptional regulator"/>
    <property type="match status" value="1"/>
</dbReference>
<evidence type="ECO:0000256" key="2">
    <source>
        <dbReference type="ARBA" id="ARBA00023125"/>
    </source>
</evidence>
<protein>
    <submittedName>
        <fullName evidence="6">TetR/AcrR family transcriptional regulator</fullName>
    </submittedName>
</protein>
<dbReference type="InterPro" id="IPR036271">
    <property type="entry name" value="Tet_transcr_reg_TetR-rel_C_sf"/>
</dbReference>